<dbReference type="InterPro" id="IPR043993">
    <property type="entry name" value="T4SS_pilin"/>
</dbReference>
<keyword evidence="1" id="KW-0472">Membrane</keyword>
<feature type="transmembrane region" description="Helical" evidence="1">
    <location>
        <begin position="70"/>
        <end position="90"/>
    </location>
</feature>
<sequence>MYNMSMSFIKKNLARSLFQLILMAFLVVAPIISFADNTNCDPATGKICNPIKTDSLNGLIKNLLEGVLKVGMPIVALAIIYCGFLFVSARGNTEKLTKAKDALLYTLIGAAILLGSWAIAQLISETVLSLQE</sequence>
<dbReference type="STRING" id="1801780.A2917_01915"/>
<reference evidence="2 3" key="1">
    <citation type="journal article" date="2016" name="Nat. Commun.">
        <title>Thousands of microbial genomes shed light on interconnected biogeochemical processes in an aquifer system.</title>
        <authorList>
            <person name="Anantharaman K."/>
            <person name="Brown C.T."/>
            <person name="Hug L.A."/>
            <person name="Sharon I."/>
            <person name="Castelle C.J."/>
            <person name="Probst A.J."/>
            <person name="Thomas B.C."/>
            <person name="Singh A."/>
            <person name="Wilkins M.J."/>
            <person name="Karaoz U."/>
            <person name="Brodie E.L."/>
            <person name="Williams K.H."/>
            <person name="Hubbard S.S."/>
            <person name="Banfield J.F."/>
        </authorList>
    </citation>
    <scope>NUCLEOTIDE SEQUENCE [LARGE SCALE GENOMIC DNA]</scope>
</reference>
<dbReference type="Pfam" id="PF18895">
    <property type="entry name" value="T4SS_pilin"/>
    <property type="match status" value="1"/>
</dbReference>
<keyword evidence="1" id="KW-1133">Transmembrane helix</keyword>
<name>A0A1F6XL81_9BACT</name>
<organism evidence="2 3">
    <name type="scientific">Candidatus Nomurabacteria bacterium RIFCSPLOWO2_01_FULL_42_17</name>
    <dbReference type="NCBI Taxonomy" id="1801780"/>
    <lineage>
        <taxon>Bacteria</taxon>
        <taxon>Candidatus Nomuraibacteriota</taxon>
    </lineage>
</organism>
<evidence type="ECO:0000256" key="1">
    <source>
        <dbReference type="SAM" id="Phobius"/>
    </source>
</evidence>
<dbReference type="AlphaFoldDB" id="A0A1F6XL81"/>
<dbReference type="Proteomes" id="UP000178104">
    <property type="component" value="Unassembled WGS sequence"/>
</dbReference>
<keyword evidence="1" id="KW-0812">Transmembrane</keyword>
<comment type="caution">
    <text evidence="2">The sequence shown here is derived from an EMBL/GenBank/DDBJ whole genome shotgun (WGS) entry which is preliminary data.</text>
</comment>
<gene>
    <name evidence="2" type="ORF">A2917_01915</name>
</gene>
<evidence type="ECO:0000313" key="3">
    <source>
        <dbReference type="Proteomes" id="UP000178104"/>
    </source>
</evidence>
<evidence type="ECO:0000313" key="2">
    <source>
        <dbReference type="EMBL" id="OGI94940.1"/>
    </source>
</evidence>
<protein>
    <recommendedName>
        <fullName evidence="4">TrbC/VIRB2 family protein</fullName>
    </recommendedName>
</protein>
<evidence type="ECO:0008006" key="4">
    <source>
        <dbReference type="Google" id="ProtNLM"/>
    </source>
</evidence>
<proteinExistence type="predicted"/>
<feature type="transmembrane region" description="Helical" evidence="1">
    <location>
        <begin position="102"/>
        <end position="123"/>
    </location>
</feature>
<dbReference type="EMBL" id="MFVE01000009">
    <property type="protein sequence ID" value="OGI94940.1"/>
    <property type="molecule type" value="Genomic_DNA"/>
</dbReference>
<accession>A0A1F6XL81</accession>